<proteinExistence type="predicted"/>
<sequence>MPNATHRPLNEIHCIMIAGLGFRAAIHCVIERSFLELKCVYCLSKTDLEFEVKCQRQQSFIRECIVNSTCPAVFAASFA</sequence>
<reference evidence="1" key="1">
    <citation type="submission" date="2023-10" db="EMBL/GenBank/DDBJ databases">
        <authorList>
            <person name="Chen Y."/>
            <person name="Shah S."/>
            <person name="Dougan E. K."/>
            <person name="Thang M."/>
            <person name="Chan C."/>
        </authorList>
    </citation>
    <scope>NUCLEOTIDE SEQUENCE [LARGE SCALE GENOMIC DNA]</scope>
</reference>
<dbReference type="EMBL" id="CAUYUJ010018389">
    <property type="protein sequence ID" value="CAK0883208.1"/>
    <property type="molecule type" value="Genomic_DNA"/>
</dbReference>
<evidence type="ECO:0008006" key="3">
    <source>
        <dbReference type="Google" id="ProtNLM"/>
    </source>
</evidence>
<name>A0ABN9WDE5_9DINO</name>
<dbReference type="Proteomes" id="UP001189429">
    <property type="component" value="Unassembled WGS sequence"/>
</dbReference>
<evidence type="ECO:0000313" key="1">
    <source>
        <dbReference type="EMBL" id="CAK0883208.1"/>
    </source>
</evidence>
<protein>
    <recommendedName>
        <fullName evidence="3">Secreted protein</fullName>
    </recommendedName>
</protein>
<keyword evidence="2" id="KW-1185">Reference proteome</keyword>
<accession>A0ABN9WDE5</accession>
<feature type="non-terminal residue" evidence="1">
    <location>
        <position position="79"/>
    </location>
</feature>
<organism evidence="1 2">
    <name type="scientific">Prorocentrum cordatum</name>
    <dbReference type="NCBI Taxonomy" id="2364126"/>
    <lineage>
        <taxon>Eukaryota</taxon>
        <taxon>Sar</taxon>
        <taxon>Alveolata</taxon>
        <taxon>Dinophyceae</taxon>
        <taxon>Prorocentrales</taxon>
        <taxon>Prorocentraceae</taxon>
        <taxon>Prorocentrum</taxon>
    </lineage>
</organism>
<gene>
    <name evidence="1" type="ORF">PCOR1329_LOCUS65472</name>
</gene>
<comment type="caution">
    <text evidence="1">The sequence shown here is derived from an EMBL/GenBank/DDBJ whole genome shotgun (WGS) entry which is preliminary data.</text>
</comment>
<evidence type="ECO:0000313" key="2">
    <source>
        <dbReference type="Proteomes" id="UP001189429"/>
    </source>
</evidence>